<dbReference type="InterPro" id="IPR045507">
    <property type="entry name" value="DUF6483"/>
</dbReference>
<evidence type="ECO:0000313" key="1">
    <source>
        <dbReference type="EMBL" id="SMC19456.1"/>
    </source>
</evidence>
<dbReference type="Pfam" id="PF20092">
    <property type="entry name" value="DUF6483"/>
    <property type="match status" value="1"/>
</dbReference>
<evidence type="ECO:0000313" key="2">
    <source>
        <dbReference type="Proteomes" id="UP000192468"/>
    </source>
</evidence>
<dbReference type="STRING" id="1121291.SAMN02745134_00839"/>
<accession>A0A1W1X689</accession>
<dbReference type="EMBL" id="FWXH01000002">
    <property type="protein sequence ID" value="SMC19456.1"/>
    <property type="molecule type" value="Genomic_DNA"/>
</dbReference>
<gene>
    <name evidence="1" type="ORF">SAMN02745134_00839</name>
</gene>
<proteinExistence type="predicted"/>
<protein>
    <submittedName>
        <fullName evidence="1">Uncharacterized protein</fullName>
    </submittedName>
</protein>
<keyword evidence="2" id="KW-1185">Reference proteome</keyword>
<dbReference type="AlphaFoldDB" id="A0A1W1X689"/>
<reference evidence="1 2" key="1">
    <citation type="submission" date="2017-04" db="EMBL/GenBank/DDBJ databases">
        <authorList>
            <person name="Afonso C.L."/>
            <person name="Miller P.J."/>
            <person name="Scott M.A."/>
            <person name="Spackman E."/>
            <person name="Goraichik I."/>
            <person name="Dimitrov K.M."/>
            <person name="Suarez D.L."/>
            <person name="Swayne D.E."/>
        </authorList>
    </citation>
    <scope>NUCLEOTIDE SEQUENCE [LARGE SCALE GENOMIC DNA]</scope>
    <source>
        <strain evidence="1 2">DSM 12555</strain>
    </source>
</reference>
<dbReference type="OrthoDB" id="1905743at2"/>
<dbReference type="Proteomes" id="UP000192468">
    <property type="component" value="Unassembled WGS sequence"/>
</dbReference>
<dbReference type="RefSeq" id="WP_084114028.1">
    <property type="nucleotide sequence ID" value="NZ_FWXH01000002.1"/>
</dbReference>
<sequence length="212" mass="24450">MIKDDYSAKVSDKFNSLIKEIEDVNNLHTDKLALIDASFKKFLGVSSLIINSMSNKDVLVLMNRSDKLDGNYCLIAAALLYEEALIFEKDDLLSEAYSKYEKAFYLIFNMKTFNTECEITGYEKMMHNISLSLEKFHLPIELKKNLITYYELNCEYSKTEDNLYDLLDDETSHVFAKEKLKDFYQNLLEKDDLTLEAGGLPRNEILEALGAL</sequence>
<name>A0A1W1X689_9CLOT</name>
<organism evidence="1 2">
    <name type="scientific">Clostridium acidisoli DSM 12555</name>
    <dbReference type="NCBI Taxonomy" id="1121291"/>
    <lineage>
        <taxon>Bacteria</taxon>
        <taxon>Bacillati</taxon>
        <taxon>Bacillota</taxon>
        <taxon>Clostridia</taxon>
        <taxon>Eubacteriales</taxon>
        <taxon>Clostridiaceae</taxon>
        <taxon>Clostridium</taxon>
    </lineage>
</organism>